<dbReference type="Proteomes" id="UP000772181">
    <property type="component" value="Unassembled WGS sequence"/>
</dbReference>
<evidence type="ECO:0000259" key="1">
    <source>
        <dbReference type="Pfam" id="PF04015"/>
    </source>
</evidence>
<dbReference type="PROSITE" id="PS51318">
    <property type="entry name" value="TAT"/>
    <property type="match status" value="1"/>
</dbReference>
<feature type="domain" description="DUF362" evidence="1">
    <location>
        <begin position="71"/>
        <end position="267"/>
    </location>
</feature>
<sequence>MQLDYSRRIFLKKLTALGLGAIFSRLLLPVGAQGNTRPNLVVARGEVGQAVKAAIEALGGLSSFVKSGQKVVLKPNMSFANTPDWATTTHPAVVATVAKLCLEAGAKSVLVIDNTLRQTDLCLEKSGIKQALRPFDKTHIFGINSRKFFKERQIPQGKELKTVDIAKDLVEADVFINLPVAKSHSQAGVSLGLKNLMGLIWDRNFLHSYINLDQGIADLASIIRPNLTILDASRALLTAGPGGPGKVEILNTVVAGVDPVAVDSYSVTLAKWYGQSFRGHNVKHINAAYKMGLGEIDLARMNIREIRV</sequence>
<protein>
    <submittedName>
        <fullName evidence="2">DUF362 domain-containing protein</fullName>
    </submittedName>
</protein>
<dbReference type="Pfam" id="PF04015">
    <property type="entry name" value="DUF362"/>
    <property type="match status" value="1"/>
</dbReference>
<dbReference type="InterPro" id="IPR007160">
    <property type="entry name" value="DUF362"/>
</dbReference>
<comment type="caution">
    <text evidence="2">The sequence shown here is derived from an EMBL/GenBank/DDBJ whole genome shotgun (WGS) entry which is preliminary data.</text>
</comment>
<evidence type="ECO:0000313" key="3">
    <source>
        <dbReference type="Proteomes" id="UP000772181"/>
    </source>
</evidence>
<dbReference type="InterPro" id="IPR006311">
    <property type="entry name" value="TAT_signal"/>
</dbReference>
<dbReference type="EMBL" id="JACQWF010000019">
    <property type="protein sequence ID" value="MBI4594830.1"/>
    <property type="molecule type" value="Genomic_DNA"/>
</dbReference>
<accession>A0A933GLJ6</accession>
<organism evidence="2 3">
    <name type="scientific">Tectimicrobiota bacterium</name>
    <dbReference type="NCBI Taxonomy" id="2528274"/>
    <lineage>
        <taxon>Bacteria</taxon>
        <taxon>Pseudomonadati</taxon>
        <taxon>Nitrospinota/Tectimicrobiota group</taxon>
        <taxon>Candidatus Tectimicrobiota</taxon>
    </lineage>
</organism>
<name>A0A933GLJ6_UNCTE</name>
<reference evidence="2" key="1">
    <citation type="submission" date="2020-07" db="EMBL/GenBank/DDBJ databases">
        <title>Huge and variable diversity of episymbiotic CPR bacteria and DPANN archaea in groundwater ecosystems.</title>
        <authorList>
            <person name="He C.Y."/>
            <person name="Keren R."/>
            <person name="Whittaker M."/>
            <person name="Farag I.F."/>
            <person name="Doudna J."/>
            <person name="Cate J.H.D."/>
            <person name="Banfield J.F."/>
        </authorList>
    </citation>
    <scope>NUCLEOTIDE SEQUENCE</scope>
    <source>
        <strain evidence="2">NC_groundwater_1482_Ag_S-0.65um_47_24</strain>
    </source>
</reference>
<dbReference type="AlphaFoldDB" id="A0A933GLJ6"/>
<gene>
    <name evidence="2" type="ORF">HY730_00445</name>
</gene>
<evidence type="ECO:0000313" key="2">
    <source>
        <dbReference type="EMBL" id="MBI4594830.1"/>
    </source>
</evidence>
<proteinExistence type="predicted"/>